<dbReference type="NCBIfam" id="TIGR01414">
    <property type="entry name" value="autotrans_barl"/>
    <property type="match status" value="1"/>
</dbReference>
<dbReference type="Gene3D" id="2.40.128.130">
    <property type="entry name" value="Autotransporter beta-domain"/>
    <property type="match status" value="1"/>
</dbReference>
<gene>
    <name evidence="2" type="ORF">H5985_03390</name>
</gene>
<sequence>MGGGHLQINGGSIKGNYVTINIFGVGTRISDDKPEATTETSSYFYGDNILQLDENSVINAVDYDSVTDYHGGTLRINGDNSNFNGTLNAHSLVLNNVNAYGDEAKVTAYSLLFEGLKDNTTPNLYDTDVTFNYSYGGDVSGEIDNVAGQVTIGSSQAHANVQYATGLKMNNVRSTTIQIGGELTVDAEGKSDFYNNLLGSIVRIHGQKAYLDSIGVLRINNLQLLSSNAETSNPFHISSSDGYGYLYIDANGKEFSIADQYVFGIEKLSEDQQRFAGMFQLNNGTINLDKNQVDRIFDPAEVSGWNYALYSAGFLAGTNTTVLLDNTGSNSYITLGRFGWGTEGAVIDFSSVNFNLSSDYPYRVRQLYTAANSNYIGLEMNQIFDADSNLFELQNQQNQVLLSFDNSTVKDLSNSDFAITDSSFTSILNEGNGEIAKYYWNISPVVANQKLSVDYELSQLELLGGIEGNNYESLQYTVLVEEGQPSGQSIDVDVTGSGILTLKASENDPKNLGIVSINGSLNFNGALAVYDGVQVNVNRDSKETTSSPSLQLLGQNSSFSTNSQIIVGGLATDQDEHTIYLSSPDSQLKITDDNVVSLTGSIDAQKGNYLGEKTGLQGSGTLVLDSTNLTVENASNTFNNAFTGSVDLVSGDNLPSSLTISTGKLQNASFIGAIGDTITFRDEASAVLSSIPNVQGADFSLFAGQIKLGKNSYEIADSNAVNDQATFSVQDSKIIFGSNYDGAFDNSIDGSSSNWILQESADVTVNAQTSSKKAVKNIHINGGAELHLINGTEFGALQQFADVVSFTGNGTLDLNRYQLTDTEINLADTGNVLFNGILSLTGNSVFTLTKDQHQYGSFVQTGSELVVQNSTTLSSLEFGSSQEGSEARLTLKGDSVLNVTGNLTAGNGVHVQVDDNRGFADTQKINLLAQDEGWNHILITASSADITNNSFHIVAGDTTITPEGRISLTLQEGVTGTYQQGLYSSNQANNEWQLGIGFQLTKLALDETADLTLTAESDNNATDLDNIELSGAGRINIKNDVTIKASDSSDYEGIFNVAESSSLTLSGADVGSKIQLTDSNSALLINSNQALHLDAVHGGQLTINDQAELTLTGLSTSDNLNELGTDAKLEMKGTGTLRLDGNTNVSSHFAASLLNGFNGSLLLNNGSVLALSESTDTLVSLTALTKDQNDRTQSGTVELLKGQYQFSTNSDFDGTFDITDASLTLTADAEELKTKLSSAENSPSAKVIVQKGDADELLINGNLGKDYNGSWEISDNAVLHLNQTQVGGIFTVDKDGTLKVSGSSEAGAPTVFGNTVSGGQFVVNSGFVLLGSSDRQLDNLTTTINNDAVLATTNFDSLSSESYNIGGRLIIADSTAENNALTLGNFKATGNGVLQLLVGTENNVGTLDFASDNTLDLTGFNGEILLSRGTYTFDVNDTGFTGSTASFGVAHQGVFKISGQLNVSGPDSGTFIFDSIQRETGEYVGGGTIDLTDYTGDYDQPAMHVNTLQVNAAGYIKINPQNWLTGADEQAPENDVNILDADDTYSDRFILVADQILGTGEGGAVNSEIHLVDENGNPIDKGESLKVFQYSDSDNQKYDVAVGHWGYDANIVTSSDKDNPTKGVAIGYQLTQIDLKQIKEHPEAGLIISANRDNPTDETNTLSALVTGKGTIYIDSTLDNNESTAIRMSHINNTFSGNVVVKENSHLIASAAYTLGAGDNNTETDPNKLVSVYLRHNAALTLGDNIESNLGTQRLAKIEALDGSVVTLANNSLYLVGNDNYQSHFAKGSTVAIMEGAKQSNLAIVSGSAVFDDASGTLNKFLASDGSHLTIRNGAVVQFDGQDGTPFNLNHLRGSGTALINTDTQLGDNSNFSGLYQVTDHSLTMSDTSAHWNSQSSVSLSHATFDLAPLNGTVSLNNLTSASDSAIKMGTVELFNPTLNSTVLQIQSAELNNTQFVIDADQDVTLANTNQLLNVDASDGVNTKILGSSGSFETADLSLKVNGKDSLNDLSSRLSIAGSEIGTLTYDLKLVTTEDSIAVNSHAKTLAIDEGKTLSLVGSYDPSSAENQNTSTLDIELINGTGTVEVNGAVKLSQENNFGNLNVLSGADVYLDNTQILNKGQSTLNGLVHSDSGKTALQINEGAELVTTLYQTELKDSIRLNGGTFSIQGSGSIEEDTPLLVSDLIVSAPDSTLNISNVKGTITNDMFKTAAGLDERLTLNIKDGSLIIIEKDESAISSSMSTLGTVTIGDNNQDSPESALHVRTSGSSFNAATESDITINENGVLHYDLTVEDVETDEAVIGRISSLSGNGKLEVHLLHDGETSPGHLHEVIFAGGERQNIDFSGTFSLINGVFTFGTDSGETYRFNHELAQQVRLEAGADSVFRVMGETSVLGLTLDASSTLDLSQIGTPDNNYGSSSNLLHVDDNGIFTAQSGSTIKINKSDFTAETSLHGAIDTIDEENGYDFASVVNSNAQAYESKFFQIVDGSVDIGNRVSLKDENGALLGEEITIALYEKDSGTHLADLIGGWSTIADETGLYVGQRVEGIRLDQTSINLFSQPNETVTINQWIESKNDQVNLNITQGTIALTGDATDFAGDVIVHENANLIVAHDGALGGEVGGSSAAGLQLEKNATAEIREAVNQTITGLLVAEGATLHLHDDSVLTLSVESSETQTHLDGVLIGKADSVFNTTGQVLVKDTTDLSQMQGTLHMQSDADAWVFSIEEDKSFTSGSIVNGQVIKDGAGTLELGLQQFNDGSTSVTVTKGGLTFANWNSAGSALNLKNFTLTETAEAFRLSGNMRLNNGRGTFTNQGTVFVGEDATGETDFATRFIRGNWTGNGTIVFDVYLGDNTPTGVEEDLVEETKENTSKTNERVDATYGEKSDLLVIRGTATGDAVLKVNNINSVDSGKLERLALMEVGDDADFNPTLYGGSIEAGGYSYRLVRHDSEGGNLDFGADYILTSYADEESTWTDRNVSVNTGAFIGFAAASQMFDLSIHDRQGTRPYINPLTGEKTQTSMWMRETISHERSHDSTGQLSMRSNTSVTQIGGDIVQLNTSGNGYVFAGLMAGWGTQDLKSRSSRVEAYANADIEGWNIGFYGGWHQNDPAVDRTGAYVNGWLQYSHLKGKFDNHMDSATARASGLSASLEAGYNIRALSWYNDEHFGASEVFIEPRAQVTWWGTEFDDMQMSGDVEFLGKDNITTRLGVRASAVVNGNSTIVPYAEANWVHNTHAYGAKYGELTDHQAGANDTAEMKLGVEFEIHKNFTGYGQFSVNLGNESYSERAGSLGIKYRF</sequence>
<dbReference type="Proteomes" id="UP000777002">
    <property type="component" value="Unassembled WGS sequence"/>
</dbReference>
<organism evidence="2 3">
    <name type="scientific">Parasutterella secunda</name>
    <dbReference type="NCBI Taxonomy" id="626947"/>
    <lineage>
        <taxon>Bacteria</taxon>
        <taxon>Pseudomonadati</taxon>
        <taxon>Pseudomonadota</taxon>
        <taxon>Betaproteobacteria</taxon>
        <taxon>Burkholderiales</taxon>
        <taxon>Sutterellaceae</taxon>
        <taxon>Parasutterella</taxon>
    </lineage>
</organism>
<dbReference type="RefSeq" id="WP_205049913.1">
    <property type="nucleotide sequence ID" value="NZ_JACJKX010000004.1"/>
</dbReference>
<dbReference type="InterPro" id="IPR004899">
    <property type="entry name" value="Pertactin_central"/>
</dbReference>
<feature type="domain" description="Autotransporter" evidence="1">
    <location>
        <begin position="3012"/>
        <end position="3294"/>
    </location>
</feature>
<dbReference type="Pfam" id="PF03212">
    <property type="entry name" value="Pertactin"/>
    <property type="match status" value="1"/>
</dbReference>
<name>A0ABS2GRA6_9BURK</name>
<reference evidence="2 3" key="1">
    <citation type="journal article" date="2021" name="Sci. Rep.">
        <title>The distribution of antibiotic resistance genes in chicken gut microbiota commensals.</title>
        <authorList>
            <person name="Juricova H."/>
            <person name="Matiasovicova J."/>
            <person name="Kubasova T."/>
            <person name="Cejkova D."/>
            <person name="Rychlik I."/>
        </authorList>
    </citation>
    <scope>NUCLEOTIDE SEQUENCE [LARGE SCALE GENOMIC DNA]</scope>
    <source>
        <strain evidence="2 3">An562</strain>
    </source>
</reference>
<dbReference type="InterPro" id="IPR005546">
    <property type="entry name" value="Autotransporte_beta"/>
</dbReference>
<evidence type="ECO:0000259" key="1">
    <source>
        <dbReference type="PROSITE" id="PS51208"/>
    </source>
</evidence>
<keyword evidence="3" id="KW-1185">Reference proteome</keyword>
<dbReference type="Gene3D" id="2.160.20.20">
    <property type="match status" value="2"/>
</dbReference>
<evidence type="ECO:0000313" key="2">
    <source>
        <dbReference type="EMBL" id="MBM6928315.1"/>
    </source>
</evidence>
<dbReference type="InterPro" id="IPR006315">
    <property type="entry name" value="OM_autotransptr_brl_dom"/>
</dbReference>
<dbReference type="InterPro" id="IPR012332">
    <property type="entry name" value="Autotransporter_pectin_lyase_C"/>
</dbReference>
<protein>
    <submittedName>
        <fullName evidence="2">Autotransporter outer membrane beta-barrel domain-containing protein</fullName>
    </submittedName>
</protein>
<dbReference type="PROSITE" id="PS51208">
    <property type="entry name" value="AUTOTRANSPORTER"/>
    <property type="match status" value="1"/>
</dbReference>
<dbReference type="InterPro" id="IPR036709">
    <property type="entry name" value="Autotransporte_beta_dom_sf"/>
</dbReference>
<evidence type="ECO:0000313" key="3">
    <source>
        <dbReference type="Proteomes" id="UP000777002"/>
    </source>
</evidence>
<dbReference type="EMBL" id="JACJKX010000004">
    <property type="protein sequence ID" value="MBM6928315.1"/>
    <property type="molecule type" value="Genomic_DNA"/>
</dbReference>
<comment type="caution">
    <text evidence="2">The sequence shown here is derived from an EMBL/GenBank/DDBJ whole genome shotgun (WGS) entry which is preliminary data.</text>
</comment>
<dbReference type="SMART" id="SM00869">
    <property type="entry name" value="Autotransporter"/>
    <property type="match status" value="1"/>
</dbReference>
<dbReference type="SUPFAM" id="SSF103515">
    <property type="entry name" value="Autotransporter"/>
    <property type="match status" value="1"/>
</dbReference>
<proteinExistence type="predicted"/>
<accession>A0ABS2GRA6</accession>